<sequence length="480" mass="52404">MNTSRYFLAVALIATVSACREDSDDTGSLEASSVGSEGTEIVQAPADTQPEGDAPANEQPDVTPPSSEGDGQGNEPSPPPEAKLDIDGLPLPELSVSHDYEAYLSAQPKHYTRITSPFGNVDSQDNTPFSNKVTNPGANLGRVIFYDVRLSANNTVSCASCHIQENGFTDPKTFSDGFDGGKTGRHSMSLSNAAYYRNGKFFWDERADSLEEQVLMPIQDSVEMGMNLFELEVKMAETSFYPELFTEAFGDEAITSERISRALAQFIRTMISYESKYDQAFAAGEWDEPDFAAVFNEQEMLGLKLFSGFPGPESNSLGCIACHQTSAHSMDQAHVNGLDADTSSDQGAGNGFFKSPSLRNIGVGAPYMHDGRFETLMDVVEFYNSGIQRHRILSPDLTSNGQTGGNPIRMNLSQQEKEALVAFLEALTDDTFLNNPIYHDPFFPNTVEGQLQAIIDRVTEQQDTEQQESEQSSDGGESPQ</sequence>
<dbReference type="InterPro" id="IPR009056">
    <property type="entry name" value="Cyt_c-like_dom"/>
</dbReference>
<organism evidence="10 11">
    <name type="scientific">Photobacterium pectinilyticum</name>
    <dbReference type="NCBI Taxonomy" id="2906793"/>
    <lineage>
        <taxon>Bacteria</taxon>
        <taxon>Pseudomonadati</taxon>
        <taxon>Pseudomonadota</taxon>
        <taxon>Gammaproteobacteria</taxon>
        <taxon>Vibrionales</taxon>
        <taxon>Vibrionaceae</taxon>
        <taxon>Photobacterium</taxon>
    </lineage>
</organism>
<keyword evidence="11" id="KW-1185">Reference proteome</keyword>
<dbReference type="SUPFAM" id="SSF46626">
    <property type="entry name" value="Cytochrome c"/>
    <property type="match status" value="2"/>
</dbReference>
<feature type="region of interest" description="Disordered" evidence="8">
    <location>
        <begin position="20"/>
        <end position="88"/>
    </location>
</feature>
<keyword evidence="6 7" id="KW-0408">Iron</keyword>
<dbReference type="PROSITE" id="PS51007">
    <property type="entry name" value="CYTC"/>
    <property type="match status" value="1"/>
</dbReference>
<dbReference type="RefSeq" id="WP_255044788.1">
    <property type="nucleotide sequence ID" value="NZ_JANEYT010000084.1"/>
</dbReference>
<dbReference type="InterPro" id="IPR004852">
    <property type="entry name" value="Di-haem_cyt_c_peroxidsae"/>
</dbReference>
<gene>
    <name evidence="10" type="ORF">NHN17_21895</name>
</gene>
<feature type="compositionally biased region" description="Low complexity" evidence="8">
    <location>
        <begin position="469"/>
        <end position="480"/>
    </location>
</feature>
<dbReference type="PANTHER" id="PTHR30600">
    <property type="entry name" value="CYTOCHROME C PEROXIDASE-RELATED"/>
    <property type="match status" value="1"/>
</dbReference>
<evidence type="ECO:0000259" key="9">
    <source>
        <dbReference type="PROSITE" id="PS51007"/>
    </source>
</evidence>
<keyword evidence="3 7" id="KW-0479">Metal-binding</keyword>
<dbReference type="InterPro" id="IPR036909">
    <property type="entry name" value="Cyt_c-like_dom_sf"/>
</dbReference>
<evidence type="ECO:0000313" key="10">
    <source>
        <dbReference type="EMBL" id="MCQ1060703.1"/>
    </source>
</evidence>
<evidence type="ECO:0000256" key="2">
    <source>
        <dbReference type="ARBA" id="ARBA00022617"/>
    </source>
</evidence>
<protein>
    <submittedName>
        <fullName evidence="10">Methylamine utilization protein</fullName>
    </submittedName>
</protein>
<keyword evidence="2 7" id="KW-0349">Heme</keyword>
<feature type="region of interest" description="Disordered" evidence="8">
    <location>
        <begin position="458"/>
        <end position="480"/>
    </location>
</feature>
<dbReference type="Pfam" id="PF03150">
    <property type="entry name" value="CCP_MauG"/>
    <property type="match status" value="1"/>
</dbReference>
<dbReference type="Gene3D" id="1.10.760.10">
    <property type="entry name" value="Cytochrome c-like domain"/>
    <property type="match status" value="2"/>
</dbReference>
<dbReference type="Proteomes" id="UP001524460">
    <property type="component" value="Unassembled WGS sequence"/>
</dbReference>
<evidence type="ECO:0000256" key="4">
    <source>
        <dbReference type="ARBA" id="ARBA00022729"/>
    </source>
</evidence>
<comment type="caution">
    <text evidence="10">The sequence shown here is derived from an EMBL/GenBank/DDBJ whole genome shotgun (WGS) entry which is preliminary data.</text>
</comment>
<feature type="domain" description="Cytochrome c" evidence="9">
    <location>
        <begin position="297"/>
        <end position="428"/>
    </location>
</feature>
<dbReference type="EMBL" id="JANEYT010000084">
    <property type="protein sequence ID" value="MCQ1060703.1"/>
    <property type="molecule type" value="Genomic_DNA"/>
</dbReference>
<evidence type="ECO:0000256" key="3">
    <source>
        <dbReference type="ARBA" id="ARBA00022723"/>
    </source>
</evidence>
<keyword evidence="5" id="KW-0560">Oxidoreductase</keyword>
<evidence type="ECO:0000256" key="1">
    <source>
        <dbReference type="ARBA" id="ARBA00004196"/>
    </source>
</evidence>
<accession>A0ABT1N7H6</accession>
<dbReference type="PANTHER" id="PTHR30600:SF10">
    <property type="entry name" value="BLL6722 PROTEIN"/>
    <property type="match status" value="1"/>
</dbReference>
<evidence type="ECO:0000256" key="6">
    <source>
        <dbReference type="ARBA" id="ARBA00023004"/>
    </source>
</evidence>
<comment type="subcellular location">
    <subcellularLocation>
        <location evidence="1">Cell envelope</location>
    </subcellularLocation>
</comment>
<keyword evidence="4" id="KW-0732">Signal</keyword>
<evidence type="ECO:0000256" key="5">
    <source>
        <dbReference type="ARBA" id="ARBA00023002"/>
    </source>
</evidence>
<dbReference type="PROSITE" id="PS51257">
    <property type="entry name" value="PROKAR_LIPOPROTEIN"/>
    <property type="match status" value="1"/>
</dbReference>
<evidence type="ECO:0000256" key="8">
    <source>
        <dbReference type="SAM" id="MobiDB-lite"/>
    </source>
</evidence>
<evidence type="ECO:0000256" key="7">
    <source>
        <dbReference type="PROSITE-ProRule" id="PRU00433"/>
    </source>
</evidence>
<dbReference type="InterPro" id="IPR051395">
    <property type="entry name" value="Cytochrome_c_Peroxidase/MauG"/>
</dbReference>
<proteinExistence type="predicted"/>
<evidence type="ECO:0000313" key="11">
    <source>
        <dbReference type="Proteomes" id="UP001524460"/>
    </source>
</evidence>
<name>A0ABT1N7H6_9GAMM</name>
<reference evidence="10 11" key="1">
    <citation type="submission" date="2022-07" db="EMBL/GenBank/DDBJ databases">
        <title>Photobacterium pectinilyticum sp. nov., a marine bacterium isolated from surface seawater of Qingdao offshore.</title>
        <authorList>
            <person name="Wang X."/>
        </authorList>
    </citation>
    <scope>NUCLEOTIDE SEQUENCE [LARGE SCALE GENOMIC DNA]</scope>
    <source>
        <strain evidence="10 11">ZSDE20</strain>
    </source>
</reference>